<dbReference type="Proteomes" id="UP000541605">
    <property type="component" value="Unassembled WGS sequence"/>
</dbReference>
<name>A0A7K8IM52_9PASS</name>
<accession>A0A7K8IM52</accession>
<gene>
    <name evidence="1" type="primary">Abca13_1</name>
    <name evidence="1" type="ORF">CHAPAP_R01691</name>
</gene>
<reference evidence="1 2" key="1">
    <citation type="submission" date="2019-09" db="EMBL/GenBank/DDBJ databases">
        <title>Bird 10,000 Genomes (B10K) Project - Family phase.</title>
        <authorList>
            <person name="Zhang G."/>
        </authorList>
    </citation>
    <scope>NUCLEOTIDE SEQUENCE [LARGE SCALE GENOMIC DNA]</scope>
    <source>
        <strain evidence="1">B10K-CU-031-19</strain>
        <tissue evidence="1">Muscle</tissue>
    </source>
</reference>
<dbReference type="AlphaFoldDB" id="A0A7K8IM52"/>
<organism evidence="1 2">
    <name type="scientific">Chaetorhynchus papuensis</name>
    <name type="common">pygmy drongo</name>
    <dbReference type="NCBI Taxonomy" id="254446"/>
    <lineage>
        <taxon>Eukaryota</taxon>
        <taxon>Metazoa</taxon>
        <taxon>Chordata</taxon>
        <taxon>Craniata</taxon>
        <taxon>Vertebrata</taxon>
        <taxon>Euteleostomi</taxon>
        <taxon>Archelosauria</taxon>
        <taxon>Archosauria</taxon>
        <taxon>Dinosauria</taxon>
        <taxon>Saurischia</taxon>
        <taxon>Theropoda</taxon>
        <taxon>Coelurosauria</taxon>
        <taxon>Aves</taxon>
        <taxon>Neognathae</taxon>
        <taxon>Neoaves</taxon>
        <taxon>Telluraves</taxon>
        <taxon>Australaves</taxon>
        <taxon>Passeriformes</taxon>
        <taxon>Rhipiduridae</taxon>
        <taxon>Chaetorhynchus</taxon>
    </lineage>
</organism>
<comment type="caution">
    <text evidence="1">The sequence shown here is derived from an EMBL/GenBank/DDBJ whole genome shotgun (WGS) entry which is preliminary data.</text>
</comment>
<evidence type="ECO:0000313" key="1">
    <source>
        <dbReference type="EMBL" id="NXD93596.1"/>
    </source>
</evidence>
<sequence length="619" mass="70721">LKYMIALVQNMRNMDIEFLISRFKQVQENLENFFKNTKTFSIENSELGTLTDWWDAFENVSRYWNLTGVWQITQLFEQDELYNIEDVFNLLFDVISLTERLAHSNVTEALTEIYAFILTQEEKMPMFTDEEFSNQVEGLLTLLEILEDISDEPGEASVCFSAAFCWTLTTAAPQSDPTVIPCDFGHSNSTLRYNAVIEFIKELKLITLDSLACSMEDFQMNITHNLTCFFRQIKEWNSILLKFSELHHVNSSILKELLGFWYELSLYAVPLQVNNTHAINCSSTSKSQMALQIVETLSSISVSEMEMAKSLLEQLDDLYGGLSWNNQSRTSLKSVLTNVKNMTSEVSRLLNTKAVLSFLSVIQPLMMLSSVGNQTHSMLMTISALSGNINVSDNFENFWFPVVTSIENLLVNFSVRHLLVVIDQEYQLLKFATGQSSSMAPDVLLEQFKTSSVDTISRHFEGVQDIVKSILCERNNKHYSKIMHALILLMTNESSSNDLLLAVKDIIDFLELFQNKSKKDYAGMLFGDSHLSGEKLNDTHAAISVLLNSLLHIIADLYVVEETLHTNNTELHMADFIDSFFYNAPYRETSPQSQNRTLKIMQDILQVMFQYTAEHDSNK</sequence>
<keyword evidence="2" id="KW-1185">Reference proteome</keyword>
<proteinExistence type="predicted"/>
<feature type="non-terminal residue" evidence="1">
    <location>
        <position position="619"/>
    </location>
</feature>
<evidence type="ECO:0000313" key="2">
    <source>
        <dbReference type="Proteomes" id="UP000541605"/>
    </source>
</evidence>
<dbReference type="EMBL" id="VWYX01000307">
    <property type="protein sequence ID" value="NXD93596.1"/>
    <property type="molecule type" value="Genomic_DNA"/>
</dbReference>
<protein>
    <submittedName>
        <fullName evidence="1">ABCAD protein</fullName>
    </submittedName>
</protein>
<feature type="non-terminal residue" evidence="1">
    <location>
        <position position="1"/>
    </location>
</feature>